<feature type="chain" id="PRO_5035430358" description="Protein sleepless" evidence="3">
    <location>
        <begin position="22"/>
        <end position="148"/>
    </location>
</feature>
<evidence type="ECO:0000256" key="3">
    <source>
        <dbReference type="SAM" id="SignalP"/>
    </source>
</evidence>
<dbReference type="InterPro" id="IPR031424">
    <property type="entry name" value="QVR-like"/>
</dbReference>
<evidence type="ECO:0000256" key="2">
    <source>
        <dbReference type="ARBA" id="ARBA00023180"/>
    </source>
</evidence>
<proteinExistence type="predicted"/>
<dbReference type="GO" id="GO:0032222">
    <property type="term" value="P:regulation of synaptic transmission, cholinergic"/>
    <property type="evidence" value="ECO:0007669"/>
    <property type="project" value="InterPro"/>
</dbReference>
<gene>
    <name evidence="4" type="ORF">ILUMI_26579</name>
</gene>
<feature type="signal peptide" evidence="3">
    <location>
        <begin position="1"/>
        <end position="21"/>
    </location>
</feature>
<evidence type="ECO:0000256" key="1">
    <source>
        <dbReference type="ARBA" id="ARBA00022729"/>
    </source>
</evidence>
<accession>A0A8K0FXC1</accession>
<dbReference type="OrthoDB" id="6734940at2759"/>
<dbReference type="GO" id="GO:0030431">
    <property type="term" value="P:sleep"/>
    <property type="evidence" value="ECO:0007669"/>
    <property type="project" value="InterPro"/>
</dbReference>
<reference evidence="4" key="1">
    <citation type="submission" date="2019-08" db="EMBL/GenBank/DDBJ databases">
        <title>The genome of the North American firefly Photinus pyralis.</title>
        <authorList>
            <consortium name="Photinus pyralis genome working group"/>
            <person name="Fallon T.R."/>
            <person name="Sander Lower S.E."/>
            <person name="Weng J.-K."/>
        </authorList>
    </citation>
    <scope>NUCLEOTIDE SEQUENCE</scope>
    <source>
        <strain evidence="4">TRF0915ILg1</strain>
        <tissue evidence="4">Whole body</tissue>
    </source>
</reference>
<dbReference type="EMBL" id="VTPC01091134">
    <property type="protein sequence ID" value="KAF2879597.1"/>
    <property type="molecule type" value="Genomic_DNA"/>
</dbReference>
<dbReference type="Pfam" id="PF17064">
    <property type="entry name" value="QVR"/>
    <property type="match status" value="1"/>
</dbReference>
<keyword evidence="5" id="KW-1185">Reference proteome</keyword>
<comment type="caution">
    <text evidence="4">The sequence shown here is derived from an EMBL/GenBank/DDBJ whole genome shotgun (WGS) entry which is preliminary data.</text>
</comment>
<keyword evidence="1 3" id="KW-0732">Signal</keyword>
<name>A0A8K0FXC1_IGNLU</name>
<sequence>MYIKTTLVLVAFLVGINLSVAIKCYTCAGSGNSDCAKGKISSMSIVNCKAPGVGHSRHRMYSHLDYPSFNETLAEDTKILPVCLKFDDADYEPRLFARACGLFPLGMDPCGYLEQHANILNCAYCKTDLCNQKVKYYEDDVYVNIIED</sequence>
<protein>
    <recommendedName>
        <fullName evidence="6">Protein sleepless</fullName>
    </recommendedName>
</protein>
<evidence type="ECO:0008006" key="6">
    <source>
        <dbReference type="Google" id="ProtNLM"/>
    </source>
</evidence>
<dbReference type="Proteomes" id="UP000801492">
    <property type="component" value="Unassembled WGS sequence"/>
</dbReference>
<keyword evidence="2" id="KW-0325">Glycoprotein</keyword>
<evidence type="ECO:0000313" key="4">
    <source>
        <dbReference type="EMBL" id="KAF2879597.1"/>
    </source>
</evidence>
<organism evidence="4 5">
    <name type="scientific">Ignelater luminosus</name>
    <name type="common">Cucubano</name>
    <name type="synonym">Pyrophorus luminosus</name>
    <dbReference type="NCBI Taxonomy" id="2038154"/>
    <lineage>
        <taxon>Eukaryota</taxon>
        <taxon>Metazoa</taxon>
        <taxon>Ecdysozoa</taxon>
        <taxon>Arthropoda</taxon>
        <taxon>Hexapoda</taxon>
        <taxon>Insecta</taxon>
        <taxon>Pterygota</taxon>
        <taxon>Neoptera</taxon>
        <taxon>Endopterygota</taxon>
        <taxon>Coleoptera</taxon>
        <taxon>Polyphaga</taxon>
        <taxon>Elateriformia</taxon>
        <taxon>Elateroidea</taxon>
        <taxon>Elateridae</taxon>
        <taxon>Agrypninae</taxon>
        <taxon>Pyrophorini</taxon>
        <taxon>Ignelater</taxon>
    </lineage>
</organism>
<evidence type="ECO:0000313" key="5">
    <source>
        <dbReference type="Proteomes" id="UP000801492"/>
    </source>
</evidence>
<dbReference type="AlphaFoldDB" id="A0A8K0FXC1"/>